<dbReference type="InterPro" id="IPR019303">
    <property type="entry name" value="vWA_TerF_C"/>
</dbReference>
<dbReference type="SUPFAM" id="SSF53300">
    <property type="entry name" value="vWA-like"/>
    <property type="match status" value="1"/>
</dbReference>
<organism evidence="2 3">
    <name type="scientific">Paenibacillus peoriae</name>
    <dbReference type="NCBI Taxonomy" id="59893"/>
    <lineage>
        <taxon>Bacteria</taxon>
        <taxon>Bacillati</taxon>
        <taxon>Bacillota</taxon>
        <taxon>Bacilli</taxon>
        <taxon>Bacillales</taxon>
        <taxon>Paenibacillaceae</taxon>
        <taxon>Paenibacillus</taxon>
    </lineage>
</organism>
<feature type="domain" description="VWFA" evidence="1">
    <location>
        <begin position="33"/>
        <end position="231"/>
    </location>
</feature>
<dbReference type="RefSeq" id="WP_190297129.1">
    <property type="nucleotide sequence ID" value="NZ_CP061172.1"/>
</dbReference>
<dbReference type="Gene3D" id="3.40.50.410">
    <property type="entry name" value="von Willebrand factor, type A domain"/>
    <property type="match status" value="1"/>
</dbReference>
<sequence length="249" mass="28262">MINLEKAQIELIDLSKKASISLAKRGLGDQKAKVSVIIDISQSMDSQFSTGKIQQAFDRLLGLAMNFDDNGAADTFAFGLSHYYLGEIEQNNFYQFVDREILNKHRLEGGTKYAGVLKRVLDFYFPEITVKKSGFLGIGRKVYNVRNCTPDLPCFAIFITDGDCHDPEETKKIIRTASHLGLFIQFVGIGRSVFSFLNELDILEDRFIDNANFFSINDLSEISDNELYDRLLNEFPQWLLLAKHKGLII</sequence>
<reference evidence="2 3" key="1">
    <citation type="submission" date="2020-09" db="EMBL/GenBank/DDBJ databases">
        <title>Characterization of Paenibacillus peoriae strain ZF390 with broad-spectrum antimicrobial activity as a potential biocontrol agent.</title>
        <authorList>
            <person name="Li L."/>
            <person name="Zhao Y."/>
            <person name="Li B."/>
            <person name="Xie X."/>
        </authorList>
    </citation>
    <scope>NUCLEOTIDE SEQUENCE [LARGE SCALE GENOMIC DNA]</scope>
    <source>
        <strain evidence="2 3">ZF390</strain>
    </source>
</reference>
<dbReference type="Proteomes" id="UP000516384">
    <property type="component" value="Chromosome"/>
</dbReference>
<dbReference type="PROSITE" id="PS50234">
    <property type="entry name" value="VWFA"/>
    <property type="match status" value="1"/>
</dbReference>
<name>A0A7H0Y2B4_9BACL</name>
<accession>A0A7H0Y2B4</accession>
<evidence type="ECO:0000313" key="2">
    <source>
        <dbReference type="EMBL" id="QNR65222.1"/>
    </source>
</evidence>
<evidence type="ECO:0000259" key="1">
    <source>
        <dbReference type="PROSITE" id="PS50234"/>
    </source>
</evidence>
<evidence type="ECO:0000313" key="3">
    <source>
        <dbReference type="Proteomes" id="UP000516384"/>
    </source>
</evidence>
<gene>
    <name evidence="2" type="ORF">IAQ67_15000</name>
</gene>
<dbReference type="InterPro" id="IPR036465">
    <property type="entry name" value="vWFA_dom_sf"/>
</dbReference>
<proteinExistence type="predicted"/>
<dbReference type="InterPro" id="IPR002035">
    <property type="entry name" value="VWF_A"/>
</dbReference>
<protein>
    <submittedName>
        <fullName evidence="2">VWA domain-containing protein</fullName>
    </submittedName>
</protein>
<dbReference type="Pfam" id="PF10138">
    <property type="entry name" value="vWA-TerF-like"/>
    <property type="match status" value="2"/>
</dbReference>
<dbReference type="EMBL" id="CP061172">
    <property type="protein sequence ID" value="QNR65222.1"/>
    <property type="molecule type" value="Genomic_DNA"/>
</dbReference>
<dbReference type="AlphaFoldDB" id="A0A7H0Y2B4"/>